<dbReference type="RefSeq" id="WP_160764992.1">
    <property type="nucleotide sequence ID" value="NZ_WUPT01000002.1"/>
</dbReference>
<protein>
    <submittedName>
        <fullName evidence="2">Glycosyltransferase</fullName>
    </submittedName>
</protein>
<dbReference type="SUPFAM" id="SSF53448">
    <property type="entry name" value="Nucleotide-diphospho-sugar transferases"/>
    <property type="match status" value="1"/>
</dbReference>
<evidence type="ECO:0000313" key="2">
    <source>
        <dbReference type="EMBL" id="MXQ09135.1"/>
    </source>
</evidence>
<dbReference type="AlphaFoldDB" id="A0A7C9MLC4"/>
<gene>
    <name evidence="2" type="ORF">GQ651_14910</name>
</gene>
<sequence>MSFDRALIPEAQRPPLPGLARRVGPKHVTIVMATFNGGWTIDAQLTSIARQSHTDWSLIVSDDGSTDDTVARVQRFAALHPERKIITLRGPGKGAAMNFLSLLRAAGGAAYLAFADQDDYWLPDRLSRGLAALDGLDRPAIYGSRTVIADHDLTPLRLSPAFVRPTGFRNALVQNVAGGNTMLLNRKALDLLQPASSRIDRLIAHDWWAYQLVTAAGGEMILDPRPSLLYRQHGANQVGANDTTRARIARIGAVLNGRFAGWIDVQYAALDAARDAMTPEARVTFDAARTVRRHGALGRLAGLWRTGLYRQTGPGSLALWGAALIGRL</sequence>
<dbReference type="CDD" id="cd04196">
    <property type="entry name" value="GT_2_like_d"/>
    <property type="match status" value="1"/>
</dbReference>
<feature type="domain" description="Glycosyltransferase 2-like" evidence="1">
    <location>
        <begin position="29"/>
        <end position="159"/>
    </location>
</feature>
<reference evidence="2 3" key="1">
    <citation type="submission" date="2019-12" db="EMBL/GenBank/DDBJ databases">
        <authorList>
            <person name="Lee S.D."/>
        </authorList>
    </citation>
    <scope>NUCLEOTIDE SEQUENCE [LARGE SCALE GENOMIC DNA]</scope>
    <source>
        <strain evidence="2 3">GH1-50</strain>
    </source>
</reference>
<accession>A0A7C9MLC4</accession>
<proteinExistence type="predicted"/>
<keyword evidence="3" id="KW-1185">Reference proteome</keyword>
<dbReference type="Gene3D" id="3.90.550.10">
    <property type="entry name" value="Spore Coat Polysaccharide Biosynthesis Protein SpsA, Chain A"/>
    <property type="match status" value="1"/>
</dbReference>
<comment type="caution">
    <text evidence="2">The sequence shown here is derived from an EMBL/GenBank/DDBJ whole genome shotgun (WGS) entry which is preliminary data.</text>
</comment>
<organism evidence="2 3">
    <name type="scientific">Kangsaoukella pontilimi</name>
    <dbReference type="NCBI Taxonomy" id="2691042"/>
    <lineage>
        <taxon>Bacteria</taxon>
        <taxon>Pseudomonadati</taxon>
        <taxon>Pseudomonadota</taxon>
        <taxon>Alphaproteobacteria</taxon>
        <taxon>Rhodobacterales</taxon>
        <taxon>Paracoccaceae</taxon>
        <taxon>Kangsaoukella</taxon>
    </lineage>
</organism>
<evidence type="ECO:0000259" key="1">
    <source>
        <dbReference type="Pfam" id="PF00535"/>
    </source>
</evidence>
<name>A0A7C9MLC4_9RHOB</name>
<dbReference type="Proteomes" id="UP000480350">
    <property type="component" value="Unassembled WGS sequence"/>
</dbReference>
<dbReference type="PANTHER" id="PTHR22916">
    <property type="entry name" value="GLYCOSYLTRANSFERASE"/>
    <property type="match status" value="1"/>
</dbReference>
<evidence type="ECO:0000313" key="3">
    <source>
        <dbReference type="Proteomes" id="UP000480350"/>
    </source>
</evidence>
<dbReference type="InterPro" id="IPR029044">
    <property type="entry name" value="Nucleotide-diphossugar_trans"/>
</dbReference>
<reference evidence="2 3" key="2">
    <citation type="submission" date="2020-03" db="EMBL/GenBank/DDBJ databases">
        <title>Kangsaoukella pontilimi gen. nov., sp. nov., a new member of the family Rhodobacteraceae isolated from a tidal mudflat.</title>
        <authorList>
            <person name="Kim I.S."/>
        </authorList>
    </citation>
    <scope>NUCLEOTIDE SEQUENCE [LARGE SCALE GENOMIC DNA]</scope>
    <source>
        <strain evidence="2 3">GH1-50</strain>
    </source>
</reference>
<keyword evidence="2" id="KW-0808">Transferase</keyword>
<dbReference type="PANTHER" id="PTHR22916:SF3">
    <property type="entry name" value="UDP-GLCNAC:BETAGAL BETA-1,3-N-ACETYLGLUCOSAMINYLTRANSFERASE-LIKE PROTEIN 1"/>
    <property type="match status" value="1"/>
</dbReference>
<dbReference type="EMBL" id="WUPT01000002">
    <property type="protein sequence ID" value="MXQ09135.1"/>
    <property type="molecule type" value="Genomic_DNA"/>
</dbReference>
<dbReference type="GO" id="GO:0016758">
    <property type="term" value="F:hexosyltransferase activity"/>
    <property type="evidence" value="ECO:0007669"/>
    <property type="project" value="UniProtKB-ARBA"/>
</dbReference>
<dbReference type="Pfam" id="PF00535">
    <property type="entry name" value="Glycos_transf_2"/>
    <property type="match status" value="1"/>
</dbReference>
<dbReference type="InterPro" id="IPR001173">
    <property type="entry name" value="Glyco_trans_2-like"/>
</dbReference>